<dbReference type="AlphaFoldDB" id="A0A2V3PK43"/>
<keyword evidence="3" id="KW-1185">Reference proteome</keyword>
<comment type="caution">
    <text evidence="2">The sequence shown here is derived from an EMBL/GenBank/DDBJ whole genome shotgun (WGS) entry which is preliminary data.</text>
</comment>
<evidence type="ECO:0000256" key="1">
    <source>
        <dbReference type="SAM" id="SignalP"/>
    </source>
</evidence>
<evidence type="ECO:0000313" key="3">
    <source>
        <dbReference type="Proteomes" id="UP000247973"/>
    </source>
</evidence>
<gene>
    <name evidence="2" type="ORF">CLV62_12518</name>
</gene>
<evidence type="ECO:0008006" key="4">
    <source>
        <dbReference type="Google" id="ProtNLM"/>
    </source>
</evidence>
<evidence type="ECO:0000313" key="2">
    <source>
        <dbReference type="EMBL" id="PXV61185.1"/>
    </source>
</evidence>
<sequence length="113" mass="13450">MKQLSIILLFITAFLSSCGSHADDDPYDELVTYDNWYRIGDDKLNKEFIRFNRTDFIWGQGNAAPMYNYKITEKGRIKYYLKFKDNPDTLYTNYFIQNGILQIFNGRTYERGK</sequence>
<dbReference type="PROSITE" id="PS51257">
    <property type="entry name" value="PROKAR_LIPOPROTEIN"/>
    <property type="match status" value="1"/>
</dbReference>
<dbReference type="Proteomes" id="UP000247973">
    <property type="component" value="Unassembled WGS sequence"/>
</dbReference>
<organism evidence="2 3">
    <name type="scientific">Dysgonomonas alginatilytica</name>
    <dbReference type="NCBI Taxonomy" id="1605892"/>
    <lineage>
        <taxon>Bacteria</taxon>
        <taxon>Pseudomonadati</taxon>
        <taxon>Bacteroidota</taxon>
        <taxon>Bacteroidia</taxon>
        <taxon>Bacteroidales</taxon>
        <taxon>Dysgonomonadaceae</taxon>
        <taxon>Dysgonomonas</taxon>
    </lineage>
</organism>
<proteinExistence type="predicted"/>
<reference evidence="2 3" key="1">
    <citation type="submission" date="2018-03" db="EMBL/GenBank/DDBJ databases">
        <title>Genomic Encyclopedia of Archaeal and Bacterial Type Strains, Phase II (KMG-II): from individual species to whole genera.</title>
        <authorList>
            <person name="Goeker M."/>
        </authorList>
    </citation>
    <scope>NUCLEOTIDE SEQUENCE [LARGE SCALE GENOMIC DNA]</scope>
    <source>
        <strain evidence="2 3">DSM 100214</strain>
    </source>
</reference>
<keyword evidence="1" id="KW-0732">Signal</keyword>
<dbReference type="RefSeq" id="WP_110311810.1">
    <property type="nucleotide sequence ID" value="NZ_QICL01000025.1"/>
</dbReference>
<feature type="signal peptide" evidence="1">
    <location>
        <begin position="1"/>
        <end position="22"/>
    </location>
</feature>
<accession>A0A2V3PK43</accession>
<feature type="chain" id="PRO_5015854751" description="Lipoprotein" evidence="1">
    <location>
        <begin position="23"/>
        <end position="113"/>
    </location>
</feature>
<dbReference type="EMBL" id="QICL01000025">
    <property type="protein sequence ID" value="PXV61185.1"/>
    <property type="molecule type" value="Genomic_DNA"/>
</dbReference>
<protein>
    <recommendedName>
        <fullName evidence="4">Lipoprotein</fullName>
    </recommendedName>
</protein>
<name>A0A2V3PK43_9BACT</name>